<feature type="domain" description="BTB" evidence="11">
    <location>
        <begin position="142"/>
        <end position="211"/>
    </location>
</feature>
<accession>A0A7K7V934</accession>
<keyword evidence="7" id="KW-0449">Lipoprotein</keyword>
<dbReference type="AlphaFoldDB" id="A0A7K7V934"/>
<dbReference type="InterPro" id="IPR011333">
    <property type="entry name" value="SKP1/BTB/POZ_sf"/>
</dbReference>
<dbReference type="Pfam" id="PF00651">
    <property type="entry name" value="BTB"/>
    <property type="match status" value="2"/>
</dbReference>
<proteinExistence type="predicted"/>
<dbReference type="SUPFAM" id="SSF54695">
    <property type="entry name" value="POZ domain"/>
    <property type="match status" value="2"/>
</dbReference>
<dbReference type="Gene3D" id="1.25.40.420">
    <property type="match status" value="1"/>
</dbReference>
<feature type="non-terminal residue" evidence="12">
    <location>
        <position position="1"/>
    </location>
</feature>
<dbReference type="Proteomes" id="UP000533954">
    <property type="component" value="Unassembled WGS sequence"/>
</dbReference>
<dbReference type="InterPro" id="IPR047935">
    <property type="entry name" value="BTBD7_BTB_POZ_second"/>
</dbReference>
<keyword evidence="4" id="KW-0519">Myristate</keyword>
<dbReference type="SMART" id="SM00875">
    <property type="entry name" value="BACK"/>
    <property type="match status" value="1"/>
</dbReference>
<sequence length="1125" mass="126517">MGANASNYPHSCSPRVGGNSQAQQTFIGTSSYSHQGYGCESKLYSLDHGHEKPQDKKKKTSGLATLKKKFIKRRKSSRSADHAKQMRELLSGWDVRDVNALVEEYEGTSALKELYLQANLARPEARTLQKDMADLYQYKYCTDVDLIFQETCFPVHRAILAARCPFFKTLLSSSPEYGAEIIMDINTAGIDMPMFSALLHYLYTGEFGMEDSRFQNVDILVQLSEEFGTPNSLDIDMRALFDYMCYYDVVLSFSSNSDLVEPFGGSQNCLDEELRAHKAVISSRSPFFRHLLQRRIRTGEEITDRTLRTPTRIILDESIIPKKYAKVILNCMYTDVVDLSVLHSSPSVGSLSEVQALVAGKINMTRAEEAMELYHIALFLEFNMLAQGCEDIIAESISLDTLIAILKWSSQPYGSKWVHRQALHFLCEEFTQVMTSEVFYELSKDHLLTAIQSDYLQASEQDILKYLIKWGEHQLMKRIADREPNLLSGTAHSVNKRGVKRRDLDIEELREILSPLLPFVRIEHILPMSSEVLSDAMKRGLISTPPSDMLPTSEGGKSNAWLRQKNAGIYVRPRLFSPYVEEAKSVLDEMMVEQTDLVRLRMVRMSNVPDTLYMVNNAVPQCCHMITHQQVSTTQSTPPSVIANEIPVPNLLVVKEMIRRLQELRHTEQVQRAYALNCGEGATVSYEIQIRVLREFGLSDAAAELLQNPHKFFPDERFGDESPLLTMRQSGRCRVNSTPAAETMFTELDSFVAFHPPLPPPPPPYHPPATPIHNQFKVGWKQRVPSQHPSRSFSYPCNHSLFHSRTAPKAAPAVYLPAVKAAPPDCTNSAALGRQTVAAAAAVMAAEKQVVSTWCAQPLLNELMPDIAMGVSAMSLKDRRLPELTVDTELNQVVPEVGSGPPQHISCVQSRHMPTSRKKHAIEPKVDARENQQEYPDFYDFSSAACRPSTPAPSRHSPSPSQGMYFGPDLYSHNKASPSGLKSAYLPTQISPKKQEDSRREYLLSQDGHQHRQKPEPIHLDVLEQPPQRLDLALAAQENAANGPIHIRGRTKMETDLTYGLTSNRPSLSAYTSEMPEERPGRRLADEEPLEHGTQRSADLEREDGVSRGRRSPSKPDFLYKKSAL</sequence>
<keyword evidence="3" id="KW-0597">Phosphoprotein</keyword>
<evidence type="ECO:0000313" key="13">
    <source>
        <dbReference type="Proteomes" id="UP000533954"/>
    </source>
</evidence>
<feature type="region of interest" description="Disordered" evidence="10">
    <location>
        <begin position="991"/>
        <end position="1014"/>
    </location>
</feature>
<evidence type="ECO:0000256" key="2">
    <source>
        <dbReference type="ARBA" id="ARBA00022473"/>
    </source>
</evidence>
<keyword evidence="5" id="KW-0677">Repeat</keyword>
<dbReference type="FunFam" id="3.30.710.10:FF:000056">
    <property type="entry name" value="BTB/POZ domain-containing protein 7"/>
    <property type="match status" value="1"/>
</dbReference>
<keyword evidence="13" id="KW-1185">Reference proteome</keyword>
<reference evidence="12 13" key="1">
    <citation type="submission" date="2019-09" db="EMBL/GenBank/DDBJ databases">
        <title>Bird 10,000 Genomes (B10K) Project - Family phase.</title>
        <authorList>
            <person name="Zhang G."/>
        </authorList>
    </citation>
    <scope>NUCLEOTIDE SEQUENCE [LARGE SCALE GENOMIC DNA]</scope>
    <source>
        <strain evidence="12">B10K-LSUMZ-16893</strain>
    </source>
</reference>
<evidence type="ECO:0000256" key="6">
    <source>
        <dbReference type="ARBA" id="ARBA00023242"/>
    </source>
</evidence>
<dbReference type="PANTHER" id="PTHR16064:SF3">
    <property type="entry name" value="BTB_POZ DOMAIN-CONTAINING PROTEIN 7"/>
    <property type="match status" value="1"/>
</dbReference>
<dbReference type="CDD" id="cd18489">
    <property type="entry name" value="BACK_BTBD7"/>
    <property type="match status" value="1"/>
</dbReference>
<evidence type="ECO:0000259" key="11">
    <source>
        <dbReference type="PROSITE" id="PS50097"/>
    </source>
</evidence>
<dbReference type="CDD" id="cd18283">
    <property type="entry name" value="BTB1_POZ_BTBD7"/>
    <property type="match status" value="1"/>
</dbReference>
<dbReference type="SMART" id="SM00225">
    <property type="entry name" value="BTB"/>
    <property type="match status" value="2"/>
</dbReference>
<dbReference type="InterPro" id="IPR047936">
    <property type="entry name" value="BTBD7_BACK"/>
</dbReference>
<gene>
    <name evidence="12" type="primary">Btbd7</name>
    <name evidence="12" type="ORF">EUDELE_R00717</name>
</gene>
<feature type="compositionally biased region" description="Polar residues" evidence="10">
    <location>
        <begin position="1"/>
        <end position="10"/>
    </location>
</feature>
<dbReference type="CDD" id="cd18284">
    <property type="entry name" value="BTB2_POZ_BTBD7"/>
    <property type="match status" value="1"/>
</dbReference>
<dbReference type="PANTHER" id="PTHR16064">
    <property type="entry name" value="BTB POZ DOMAIN CONTAINING 7"/>
    <property type="match status" value="1"/>
</dbReference>
<dbReference type="InterPro" id="IPR000210">
    <property type="entry name" value="BTB/POZ_dom"/>
</dbReference>
<keyword evidence="2" id="KW-0217">Developmental protein</keyword>
<dbReference type="OrthoDB" id="2347980at2759"/>
<dbReference type="Gene3D" id="3.30.710.10">
    <property type="entry name" value="Potassium Channel Kv1.1, Chain A"/>
    <property type="match status" value="2"/>
</dbReference>
<evidence type="ECO:0000256" key="8">
    <source>
        <dbReference type="ARBA" id="ARBA00056723"/>
    </source>
</evidence>
<keyword evidence="6" id="KW-0539">Nucleus</keyword>
<evidence type="ECO:0000256" key="1">
    <source>
        <dbReference type="ARBA" id="ARBA00004123"/>
    </source>
</evidence>
<feature type="compositionally biased region" description="Basic and acidic residues" evidence="10">
    <location>
        <begin position="1076"/>
        <end position="1107"/>
    </location>
</feature>
<dbReference type="InterPro" id="IPR042345">
    <property type="entry name" value="Btbd7"/>
</dbReference>
<feature type="region of interest" description="Disordered" evidence="10">
    <location>
        <begin position="1"/>
        <end position="21"/>
    </location>
</feature>
<dbReference type="InterPro" id="IPR011705">
    <property type="entry name" value="BACK"/>
</dbReference>
<evidence type="ECO:0000256" key="5">
    <source>
        <dbReference type="ARBA" id="ARBA00022737"/>
    </source>
</evidence>
<feature type="region of interest" description="Disordered" evidence="10">
    <location>
        <begin position="894"/>
        <end position="921"/>
    </location>
</feature>
<feature type="compositionally biased region" description="Basic and acidic residues" evidence="10">
    <location>
        <begin position="993"/>
        <end position="1014"/>
    </location>
</feature>
<dbReference type="GO" id="GO:0005634">
    <property type="term" value="C:nucleus"/>
    <property type="evidence" value="ECO:0007669"/>
    <property type="project" value="UniProtKB-SubCell"/>
</dbReference>
<dbReference type="InterPro" id="IPR047934">
    <property type="entry name" value="BTBD7_BTB_POZ_first"/>
</dbReference>
<comment type="subcellular location">
    <subcellularLocation>
        <location evidence="1">Nucleus</location>
    </subcellularLocation>
</comment>
<evidence type="ECO:0000256" key="3">
    <source>
        <dbReference type="ARBA" id="ARBA00022553"/>
    </source>
</evidence>
<evidence type="ECO:0000256" key="9">
    <source>
        <dbReference type="ARBA" id="ARBA00070096"/>
    </source>
</evidence>
<feature type="region of interest" description="Disordered" evidence="10">
    <location>
        <begin position="1060"/>
        <end position="1125"/>
    </location>
</feature>
<feature type="non-terminal residue" evidence="12">
    <location>
        <position position="1125"/>
    </location>
</feature>
<dbReference type="PROSITE" id="PS50097">
    <property type="entry name" value="BTB"/>
    <property type="match status" value="2"/>
</dbReference>
<name>A0A7K7V934_EUDEL</name>
<dbReference type="EMBL" id="VZSX01000055">
    <property type="protein sequence ID" value="NXA37074.1"/>
    <property type="molecule type" value="Genomic_DNA"/>
</dbReference>
<comment type="function">
    <text evidence="8">Acts as a mediator of epithelial dynamics and organ branching by promoting cleft progression. Induced following accumulation of fibronectin in forming clefts, leading to local expression of the cell-scattering SNAIL2 and suppression of E-cadherin levels, thereby altering cell morphology and reducing cell-cell adhesion. This stimulates cell separation at the base of forming clefts by local, dynamic intercellular gap formation and promotes cleft progression.</text>
</comment>
<evidence type="ECO:0000256" key="7">
    <source>
        <dbReference type="ARBA" id="ARBA00023288"/>
    </source>
</evidence>
<feature type="domain" description="BTB" evidence="11">
    <location>
        <begin position="247"/>
        <end position="341"/>
    </location>
</feature>
<dbReference type="Pfam" id="PF07707">
    <property type="entry name" value="BACK"/>
    <property type="match status" value="1"/>
</dbReference>
<feature type="region of interest" description="Disordered" evidence="10">
    <location>
        <begin position="941"/>
        <end position="972"/>
    </location>
</feature>
<comment type="caution">
    <text evidence="12">The sequence shown here is derived from an EMBL/GenBank/DDBJ whole genome shotgun (WGS) entry which is preliminary data.</text>
</comment>
<evidence type="ECO:0000256" key="4">
    <source>
        <dbReference type="ARBA" id="ARBA00022707"/>
    </source>
</evidence>
<feature type="compositionally biased region" description="Polar residues" evidence="10">
    <location>
        <begin position="1060"/>
        <end position="1072"/>
    </location>
</feature>
<evidence type="ECO:0000256" key="10">
    <source>
        <dbReference type="SAM" id="MobiDB-lite"/>
    </source>
</evidence>
<dbReference type="GO" id="GO:0061138">
    <property type="term" value="P:morphogenesis of a branching epithelium"/>
    <property type="evidence" value="ECO:0007669"/>
    <property type="project" value="InterPro"/>
</dbReference>
<dbReference type="FunFam" id="3.30.710.10:FF:000055">
    <property type="entry name" value="BTB/POZ domain-containing protein 7"/>
    <property type="match status" value="1"/>
</dbReference>
<evidence type="ECO:0000313" key="12">
    <source>
        <dbReference type="EMBL" id="NXA37074.1"/>
    </source>
</evidence>
<protein>
    <recommendedName>
        <fullName evidence="9">BTB/POZ domain-containing protein 7</fullName>
    </recommendedName>
</protein>
<organism evidence="12 13">
    <name type="scientific">Eudromia elegans</name>
    <name type="common">Elegant crested-tinamou</name>
    <dbReference type="NCBI Taxonomy" id="8805"/>
    <lineage>
        <taxon>Eukaryota</taxon>
        <taxon>Metazoa</taxon>
        <taxon>Chordata</taxon>
        <taxon>Craniata</taxon>
        <taxon>Vertebrata</taxon>
        <taxon>Euteleostomi</taxon>
        <taxon>Archelosauria</taxon>
        <taxon>Archosauria</taxon>
        <taxon>Dinosauria</taxon>
        <taxon>Saurischia</taxon>
        <taxon>Theropoda</taxon>
        <taxon>Coelurosauria</taxon>
        <taxon>Aves</taxon>
        <taxon>Palaeognathae</taxon>
        <taxon>Tinamiformes</taxon>
        <taxon>Tinamidae</taxon>
        <taxon>Eudromia</taxon>
    </lineage>
</organism>